<dbReference type="SMART" id="SM00382">
    <property type="entry name" value="AAA"/>
    <property type="match status" value="1"/>
</dbReference>
<dbReference type="RefSeq" id="WP_153546734.1">
    <property type="nucleotide sequence ID" value="NZ_WIXK01000003.1"/>
</dbReference>
<dbReference type="Gene3D" id="3.40.50.300">
    <property type="entry name" value="P-loop containing nucleotide triphosphate hydrolases"/>
    <property type="match status" value="1"/>
</dbReference>
<evidence type="ECO:0000256" key="1">
    <source>
        <dbReference type="ARBA" id="ARBA00005417"/>
    </source>
</evidence>
<dbReference type="InterPro" id="IPR003593">
    <property type="entry name" value="AAA+_ATPase"/>
</dbReference>
<evidence type="ECO:0000256" key="4">
    <source>
        <dbReference type="ARBA" id="ARBA00022840"/>
    </source>
</evidence>
<dbReference type="InterPro" id="IPR027417">
    <property type="entry name" value="P-loop_NTPase"/>
</dbReference>
<feature type="domain" description="ABC transporter" evidence="5">
    <location>
        <begin position="2"/>
        <end position="237"/>
    </location>
</feature>
<dbReference type="PANTHER" id="PTHR43776:SF7">
    <property type="entry name" value="D,D-DIPEPTIDE TRANSPORT ATP-BINDING PROTEIN DDPF-RELATED"/>
    <property type="match status" value="1"/>
</dbReference>
<proteinExistence type="inferred from homology"/>
<protein>
    <submittedName>
        <fullName evidence="6">ATP-binding cassette domain-containing protein</fullName>
    </submittedName>
</protein>
<keyword evidence="7" id="KW-1185">Reference proteome</keyword>
<dbReference type="EMBL" id="WIXK01000003">
    <property type="protein sequence ID" value="MQY42510.1"/>
    <property type="molecule type" value="Genomic_DNA"/>
</dbReference>
<keyword evidence="3" id="KW-0547">Nucleotide-binding</keyword>
<comment type="similarity">
    <text evidence="1">Belongs to the ABC transporter superfamily.</text>
</comment>
<dbReference type="GO" id="GO:0016887">
    <property type="term" value="F:ATP hydrolysis activity"/>
    <property type="evidence" value="ECO:0007669"/>
    <property type="project" value="InterPro"/>
</dbReference>
<evidence type="ECO:0000313" key="7">
    <source>
        <dbReference type="Proteomes" id="UP000436694"/>
    </source>
</evidence>
<dbReference type="PROSITE" id="PS50893">
    <property type="entry name" value="ABC_TRANSPORTER_2"/>
    <property type="match status" value="1"/>
</dbReference>
<dbReference type="GO" id="GO:0055085">
    <property type="term" value="P:transmembrane transport"/>
    <property type="evidence" value="ECO:0007669"/>
    <property type="project" value="UniProtKB-ARBA"/>
</dbReference>
<dbReference type="InterPro" id="IPR050319">
    <property type="entry name" value="ABC_transp_ATP-bind"/>
</dbReference>
<dbReference type="PROSITE" id="PS00211">
    <property type="entry name" value="ABC_TRANSPORTER_1"/>
    <property type="match status" value="1"/>
</dbReference>
<dbReference type="InterPro" id="IPR003439">
    <property type="entry name" value="ABC_transporter-like_ATP-bd"/>
</dbReference>
<comment type="caution">
    <text evidence="6">The sequence shown here is derived from an EMBL/GenBank/DDBJ whole genome shotgun (WGS) entry which is preliminary data.</text>
</comment>
<dbReference type="InterPro" id="IPR017871">
    <property type="entry name" value="ABC_transporter-like_CS"/>
</dbReference>
<evidence type="ECO:0000313" key="6">
    <source>
        <dbReference type="EMBL" id="MQY42510.1"/>
    </source>
</evidence>
<keyword evidence="4 6" id="KW-0067">ATP-binding</keyword>
<dbReference type="AlphaFoldDB" id="A0A844AKX5"/>
<dbReference type="Proteomes" id="UP000436694">
    <property type="component" value="Unassembled WGS sequence"/>
</dbReference>
<sequence length="240" mass="25881">MLTVQDLTKRFQGRDILRRIDLNIAPGEVVGLIGHSGAGKSTLARCLVGLEHADAGTIMLSGRPVVPGRGRARQQIQYLWQDPTQSLSPYLTARGAVMEPLTGFAIDAADGRHARATALLDALGLPHALHSRHPHSLSGGQCQRVALARALAADPQVLILDEPLSSLDLATQVNTVKLLRQIHAEKAISTLIVSHDLAPLRQLVSRVLVLDKAQIIEDIPMTGFTEHATHPLSRAYAETL</sequence>
<accession>A0A844AKX5</accession>
<keyword evidence="2" id="KW-0813">Transport</keyword>
<name>A0A844AKX5_9RHOB</name>
<dbReference type="Pfam" id="PF00005">
    <property type="entry name" value="ABC_tran"/>
    <property type="match status" value="1"/>
</dbReference>
<gene>
    <name evidence="6" type="ORF">GG681_07635</name>
</gene>
<evidence type="ECO:0000256" key="2">
    <source>
        <dbReference type="ARBA" id="ARBA00022448"/>
    </source>
</evidence>
<dbReference type="GO" id="GO:0005524">
    <property type="term" value="F:ATP binding"/>
    <property type="evidence" value="ECO:0007669"/>
    <property type="project" value="UniProtKB-KW"/>
</dbReference>
<dbReference type="SUPFAM" id="SSF52540">
    <property type="entry name" value="P-loop containing nucleoside triphosphate hydrolases"/>
    <property type="match status" value="1"/>
</dbReference>
<dbReference type="PANTHER" id="PTHR43776">
    <property type="entry name" value="TRANSPORT ATP-BINDING PROTEIN"/>
    <property type="match status" value="1"/>
</dbReference>
<evidence type="ECO:0000259" key="5">
    <source>
        <dbReference type="PROSITE" id="PS50893"/>
    </source>
</evidence>
<reference evidence="6 7" key="1">
    <citation type="submission" date="2019-10" db="EMBL/GenBank/DDBJ databases">
        <title>Epibacterium sp. nov., isolated from seawater.</title>
        <authorList>
            <person name="Zhang X."/>
            <person name="Li N."/>
        </authorList>
    </citation>
    <scope>NUCLEOTIDE SEQUENCE [LARGE SCALE GENOMIC DNA]</scope>
    <source>
        <strain evidence="6 7">SM1969</strain>
    </source>
</reference>
<organism evidence="6 7">
    <name type="scientific">Tritonibacter aquimaris</name>
    <dbReference type="NCBI Taxonomy" id="2663379"/>
    <lineage>
        <taxon>Bacteria</taxon>
        <taxon>Pseudomonadati</taxon>
        <taxon>Pseudomonadota</taxon>
        <taxon>Alphaproteobacteria</taxon>
        <taxon>Rhodobacterales</taxon>
        <taxon>Paracoccaceae</taxon>
        <taxon>Tritonibacter</taxon>
    </lineage>
</organism>
<evidence type="ECO:0000256" key="3">
    <source>
        <dbReference type="ARBA" id="ARBA00022741"/>
    </source>
</evidence>